<dbReference type="CDD" id="cd01335">
    <property type="entry name" value="Radical_SAM"/>
    <property type="match status" value="1"/>
</dbReference>
<dbReference type="InterPro" id="IPR007197">
    <property type="entry name" value="rSAM"/>
</dbReference>
<evidence type="ECO:0000313" key="9">
    <source>
        <dbReference type="Proteomes" id="UP000003178"/>
    </source>
</evidence>
<sequence length="375" mass="43250">MSFYEVIEQYKDFDFDKYWENVTDYDVLRSLEKDKLDHNDVLNLLSPTAEKHLEAMAQKAHRISIQNFGRALTLYTPMYIANYCENHCVYCGYNCHSGIKRKKLSMEEIDKECQAIAEQGFKHILILTGESENMSSVEYIGEAVNLSTKYFPSIGIEVYPMSVEGYKHLVENGAEGLTVYQETYNEEMYKKVHIKGPKANYKWRLDAPERGAKAGMRTLTLGALLGLYKWRTDAFFTILHGEYLKDHYPYIELSYSAPRIRPFKGCFEGLMEVTDTNMVQAMLVMRLFDPHAGLNVSTRENLETRKHIIPFGVTKLSAGVSTDVGGHSQNEHDTAQFEPNHDCEVPEVTAMLKEIGYQHVFKDWERFDYTARSQK</sequence>
<dbReference type="GO" id="GO:0009228">
    <property type="term" value="P:thiamine biosynthetic process"/>
    <property type="evidence" value="ECO:0007669"/>
    <property type="project" value="InterPro"/>
</dbReference>
<dbReference type="SUPFAM" id="SSF102114">
    <property type="entry name" value="Radical SAM enzymes"/>
    <property type="match status" value="1"/>
</dbReference>
<dbReference type="OrthoDB" id="9801120at2"/>
<dbReference type="InterPro" id="IPR058240">
    <property type="entry name" value="rSAM_sf"/>
</dbReference>
<dbReference type="SMART" id="SM00876">
    <property type="entry name" value="BATS"/>
    <property type="match status" value="1"/>
</dbReference>
<dbReference type="EMBL" id="ABWP01000012">
    <property type="protein sequence ID" value="EEA85950.1"/>
    <property type="molecule type" value="Genomic_DNA"/>
</dbReference>
<dbReference type="HOGENOM" id="CLU_046249_1_0_9"/>
<dbReference type="SFLD" id="SFLDG01081">
    <property type="entry name" value="cleavage_of_the_Ca-Cb_bond_in"/>
    <property type="match status" value="1"/>
</dbReference>
<dbReference type="InterPro" id="IPR010722">
    <property type="entry name" value="BATS_dom"/>
</dbReference>
<dbReference type="eggNOG" id="COG0502">
    <property type="taxonomic scope" value="Bacteria"/>
</dbReference>
<comment type="caution">
    <text evidence="8">The sequence shown here is derived from an EMBL/GenBank/DDBJ whole genome shotgun (WGS) entry which is preliminary data.</text>
</comment>
<dbReference type="InterPro" id="IPR034428">
    <property type="entry name" value="ThiH/NoCL/HydG-like"/>
</dbReference>
<dbReference type="Gene3D" id="3.20.20.70">
    <property type="entry name" value="Aldolase class I"/>
    <property type="match status" value="1"/>
</dbReference>
<keyword evidence="6" id="KW-0411">Iron-sulfur</keyword>
<keyword evidence="9" id="KW-1185">Reference proteome</keyword>
<dbReference type="GO" id="GO:0003824">
    <property type="term" value="F:catalytic activity"/>
    <property type="evidence" value="ECO:0007669"/>
    <property type="project" value="InterPro"/>
</dbReference>
<dbReference type="SFLD" id="SFLDF00301">
    <property type="entry name" value="2-iminoacetate_synthase_(ThiH)"/>
    <property type="match status" value="1"/>
</dbReference>
<evidence type="ECO:0000256" key="1">
    <source>
        <dbReference type="ARBA" id="ARBA00001966"/>
    </source>
</evidence>
<keyword evidence="5" id="KW-0408">Iron</keyword>
<proteinExistence type="predicted"/>
<dbReference type="Pfam" id="PF04055">
    <property type="entry name" value="Radical_SAM"/>
    <property type="match status" value="1"/>
</dbReference>
<dbReference type="SFLD" id="SFLDG01060">
    <property type="entry name" value="BATS_domain_containing"/>
    <property type="match status" value="1"/>
</dbReference>
<accession>B6FX30</accession>
<reference evidence="8 9" key="1">
    <citation type="submission" date="2008-09" db="EMBL/GenBank/DDBJ databases">
        <authorList>
            <person name="Fulton L."/>
            <person name="Clifton S."/>
            <person name="Fulton B."/>
            <person name="Xu J."/>
            <person name="Minx P."/>
            <person name="Pepin K.H."/>
            <person name="Johnson M."/>
            <person name="Thiruvilangam P."/>
            <person name="Bhonagiri V."/>
            <person name="Nash W.E."/>
            <person name="Mardis E.R."/>
            <person name="Wilson R.K."/>
        </authorList>
    </citation>
    <scope>NUCLEOTIDE SEQUENCE [LARGE SCALE GENOMIC DNA]</scope>
    <source>
        <strain evidence="8 9">DSM 13275</strain>
    </source>
</reference>
<dbReference type="GO" id="GO:0051539">
    <property type="term" value="F:4 iron, 4 sulfur cluster binding"/>
    <property type="evidence" value="ECO:0007669"/>
    <property type="project" value="UniProtKB-KW"/>
</dbReference>
<keyword evidence="2" id="KW-0004">4Fe-4S</keyword>
<dbReference type="PANTHER" id="PTHR43583:SF1">
    <property type="entry name" value="2-IMINOACETATE SYNTHASE"/>
    <property type="match status" value="1"/>
</dbReference>
<dbReference type="Pfam" id="PF06968">
    <property type="entry name" value="BATS"/>
    <property type="match status" value="1"/>
</dbReference>
<evidence type="ECO:0000256" key="2">
    <source>
        <dbReference type="ARBA" id="ARBA00022485"/>
    </source>
</evidence>
<keyword evidence="3" id="KW-0949">S-adenosyl-L-methionine</keyword>
<name>B6FX30_PEPHT</name>
<evidence type="ECO:0000256" key="3">
    <source>
        <dbReference type="ARBA" id="ARBA00022691"/>
    </source>
</evidence>
<keyword evidence="4" id="KW-0479">Metal-binding</keyword>
<dbReference type="InterPro" id="IPR013785">
    <property type="entry name" value="Aldolase_TIM"/>
</dbReference>
<dbReference type="AlphaFoldDB" id="B6FX30"/>
<dbReference type="GO" id="GO:0005506">
    <property type="term" value="F:iron ion binding"/>
    <property type="evidence" value="ECO:0007669"/>
    <property type="project" value="InterPro"/>
</dbReference>
<dbReference type="PANTHER" id="PTHR43583">
    <property type="entry name" value="2-IMINOACETATE SYNTHASE"/>
    <property type="match status" value="1"/>
</dbReference>
<evidence type="ECO:0000256" key="4">
    <source>
        <dbReference type="ARBA" id="ARBA00022723"/>
    </source>
</evidence>
<dbReference type="InterPro" id="IPR012726">
    <property type="entry name" value="ThiH"/>
</dbReference>
<dbReference type="Proteomes" id="UP000003178">
    <property type="component" value="Unassembled WGS sequence"/>
</dbReference>
<evidence type="ECO:0000256" key="5">
    <source>
        <dbReference type="ARBA" id="ARBA00023004"/>
    </source>
</evidence>
<dbReference type="PROSITE" id="PS51918">
    <property type="entry name" value="RADICAL_SAM"/>
    <property type="match status" value="1"/>
</dbReference>
<dbReference type="NCBIfam" id="TIGR02351">
    <property type="entry name" value="thiH"/>
    <property type="match status" value="1"/>
</dbReference>
<dbReference type="SFLD" id="SFLDS00029">
    <property type="entry name" value="Radical_SAM"/>
    <property type="match status" value="1"/>
</dbReference>
<evidence type="ECO:0000313" key="8">
    <source>
        <dbReference type="EMBL" id="EEA85950.1"/>
    </source>
</evidence>
<protein>
    <submittedName>
        <fullName evidence="8">Thiazole biosynthesis protein ThiH</fullName>
    </submittedName>
</protein>
<comment type="cofactor">
    <cofactor evidence="1">
        <name>[4Fe-4S] cluster</name>
        <dbReference type="ChEBI" id="CHEBI:49883"/>
    </cofactor>
</comment>
<gene>
    <name evidence="8" type="primary">thiH</name>
    <name evidence="8" type="ORF">CLOHIR_00429</name>
</gene>
<reference evidence="8 9" key="2">
    <citation type="submission" date="2008-10" db="EMBL/GenBank/DDBJ databases">
        <title>Draft genome sequence of Clostridium hiranonis (DSM 13275).</title>
        <authorList>
            <person name="Sudarsanam P."/>
            <person name="Ley R."/>
            <person name="Guruge J."/>
            <person name="Turnbaugh P.J."/>
            <person name="Mahowald M."/>
            <person name="Liep D."/>
            <person name="Gordon J."/>
        </authorList>
    </citation>
    <scope>NUCLEOTIDE SEQUENCE [LARGE SCALE GENOMIC DNA]</scope>
    <source>
        <strain evidence="8 9">DSM 13275</strain>
    </source>
</reference>
<dbReference type="STRING" id="500633.CLOHIR_00429"/>
<organism evidence="8 9">
    <name type="scientific">Peptacetobacter hiranonis (strain DSM 13275 / JCM 10541 / KCTC 15199 / TO-931)</name>
    <name type="common">Clostridium hiranonis</name>
    <dbReference type="NCBI Taxonomy" id="500633"/>
    <lineage>
        <taxon>Bacteria</taxon>
        <taxon>Bacillati</taxon>
        <taxon>Bacillota</taxon>
        <taxon>Clostridia</taxon>
        <taxon>Peptostreptococcales</taxon>
        <taxon>Peptostreptococcaceae</taxon>
        <taxon>Peptacetobacter</taxon>
    </lineage>
</organism>
<evidence type="ECO:0000256" key="6">
    <source>
        <dbReference type="ARBA" id="ARBA00023014"/>
    </source>
</evidence>
<evidence type="ECO:0000259" key="7">
    <source>
        <dbReference type="PROSITE" id="PS51918"/>
    </source>
</evidence>
<feature type="domain" description="Radical SAM core" evidence="7">
    <location>
        <begin position="70"/>
        <end position="312"/>
    </location>
</feature>
<dbReference type="RefSeq" id="WP_006439351.1">
    <property type="nucleotide sequence ID" value="NZ_DS995355.1"/>
</dbReference>